<keyword evidence="4 5" id="KW-0418">Kinase</keyword>
<dbReference type="Proteomes" id="UP000230161">
    <property type="component" value="Unassembled WGS sequence"/>
</dbReference>
<feature type="binding site" evidence="5">
    <location>
        <position position="40"/>
    </location>
    <ligand>
        <name>AMP</name>
        <dbReference type="ChEBI" id="CHEBI:456215"/>
    </ligand>
</feature>
<keyword evidence="9" id="KW-1185">Reference proteome</keyword>
<dbReference type="NCBIfam" id="NF011101">
    <property type="entry name" value="PRK14528.1"/>
    <property type="match status" value="1"/>
</dbReference>
<dbReference type="NCBIfam" id="NF011105">
    <property type="entry name" value="PRK14532.1"/>
    <property type="match status" value="1"/>
</dbReference>
<evidence type="ECO:0000256" key="1">
    <source>
        <dbReference type="ARBA" id="ARBA00022679"/>
    </source>
</evidence>
<evidence type="ECO:0000313" key="8">
    <source>
        <dbReference type="EMBL" id="PJJ61823.1"/>
    </source>
</evidence>
<comment type="domain">
    <text evidence="5">Consists of three domains, a large central CORE domain and two small peripheral domains, NMPbind and LID, which undergo movements during catalysis. The LID domain closes over the site of phosphoryl transfer upon ATP binding. Assembling and dissambling the active center during each catalytic cycle provides an effective means to prevent ATP hydrolysis.</text>
</comment>
<dbReference type="EC" id="2.7.4.3" evidence="5 7"/>
<dbReference type="GO" id="GO:0044209">
    <property type="term" value="P:AMP salvage"/>
    <property type="evidence" value="ECO:0007669"/>
    <property type="project" value="UniProtKB-UniRule"/>
</dbReference>
<comment type="subunit">
    <text evidence="5 7">Monomer.</text>
</comment>
<comment type="function">
    <text evidence="5">Catalyzes the reversible transfer of the terminal phosphate group between ATP and AMP. Plays an important role in cellular energy homeostasis and in adenine nucleotide metabolism.</text>
</comment>
<dbReference type="PROSITE" id="PS00113">
    <property type="entry name" value="ADENYLATE_KINASE"/>
    <property type="match status" value="1"/>
</dbReference>
<feature type="binding site" evidence="5">
    <location>
        <position position="181"/>
    </location>
    <ligand>
        <name>ATP</name>
        <dbReference type="ChEBI" id="CHEBI:30616"/>
    </ligand>
</feature>
<keyword evidence="1 5" id="KW-0808">Transferase</keyword>
<feature type="binding site" evidence="5">
    <location>
        <position position="142"/>
    </location>
    <ligand>
        <name>AMP</name>
        <dbReference type="ChEBI" id="CHEBI:456215"/>
    </ligand>
</feature>
<dbReference type="GO" id="GO:0004017">
    <property type="term" value="F:AMP kinase activity"/>
    <property type="evidence" value="ECO:0007669"/>
    <property type="project" value="UniProtKB-UniRule"/>
</dbReference>
<organism evidence="8 9">
    <name type="scientific">Compostimonas suwonensis</name>
    <dbReference type="NCBI Taxonomy" id="1048394"/>
    <lineage>
        <taxon>Bacteria</taxon>
        <taxon>Bacillati</taxon>
        <taxon>Actinomycetota</taxon>
        <taxon>Actinomycetes</taxon>
        <taxon>Micrococcales</taxon>
        <taxon>Microbacteriaceae</taxon>
        <taxon>Compostimonas</taxon>
    </lineage>
</organism>
<comment type="subcellular location">
    <subcellularLocation>
        <location evidence="5 7">Cytoplasm</location>
    </subcellularLocation>
</comment>
<protein>
    <recommendedName>
        <fullName evidence="5 7">Adenylate kinase</fullName>
        <shortName evidence="5">AK</shortName>
        <ecNumber evidence="5 7">2.7.4.3</ecNumber>
    </recommendedName>
    <alternativeName>
        <fullName evidence="5">ATP-AMP transphosphorylase</fullName>
    </alternativeName>
    <alternativeName>
        <fullName evidence="5">ATP:AMP phosphotransferase</fullName>
    </alternativeName>
    <alternativeName>
        <fullName evidence="5">Adenylate monophosphate kinase</fullName>
    </alternativeName>
</protein>
<feature type="binding site" evidence="5">
    <location>
        <begin position="66"/>
        <end position="68"/>
    </location>
    <ligand>
        <name>AMP</name>
        <dbReference type="ChEBI" id="CHEBI:456215"/>
    </ligand>
</feature>
<dbReference type="PANTHER" id="PTHR23359">
    <property type="entry name" value="NUCLEOTIDE KINASE"/>
    <property type="match status" value="1"/>
</dbReference>
<dbReference type="GO" id="GO:0005524">
    <property type="term" value="F:ATP binding"/>
    <property type="evidence" value="ECO:0007669"/>
    <property type="project" value="UniProtKB-UniRule"/>
</dbReference>
<evidence type="ECO:0000313" key="9">
    <source>
        <dbReference type="Proteomes" id="UP000230161"/>
    </source>
</evidence>
<feature type="binding site" evidence="5">
    <location>
        <begin position="19"/>
        <end position="24"/>
    </location>
    <ligand>
        <name>ATP</name>
        <dbReference type="ChEBI" id="CHEBI:30616"/>
    </ligand>
</feature>
<comment type="caution">
    <text evidence="5">Lacks conserved residue(s) required for the propagation of feature annotation.</text>
</comment>
<evidence type="ECO:0000256" key="4">
    <source>
        <dbReference type="ARBA" id="ARBA00022777"/>
    </source>
</evidence>
<dbReference type="HAMAP" id="MF_00235">
    <property type="entry name" value="Adenylate_kinase_Adk"/>
    <property type="match status" value="1"/>
</dbReference>
<name>A0A2M9BV42_9MICO</name>
<dbReference type="CDD" id="cd01428">
    <property type="entry name" value="ADK"/>
    <property type="match status" value="1"/>
</dbReference>
<dbReference type="InterPro" id="IPR000850">
    <property type="entry name" value="Adenylat/UMP-CMP_kin"/>
</dbReference>
<dbReference type="EMBL" id="PGFB01000003">
    <property type="protein sequence ID" value="PJJ61823.1"/>
    <property type="molecule type" value="Genomic_DNA"/>
</dbReference>
<dbReference type="InterPro" id="IPR027417">
    <property type="entry name" value="P-loop_NTPase"/>
</dbReference>
<accession>A0A2M9BV42</accession>
<keyword evidence="5 7" id="KW-0067">ATP-binding</keyword>
<feature type="binding site" evidence="5">
    <location>
        <position position="45"/>
    </location>
    <ligand>
        <name>AMP</name>
        <dbReference type="ChEBI" id="CHEBI:456215"/>
    </ligand>
</feature>
<feature type="region of interest" description="NMP" evidence="5">
    <location>
        <begin position="39"/>
        <end position="68"/>
    </location>
</feature>
<dbReference type="GO" id="GO:0005737">
    <property type="term" value="C:cytoplasm"/>
    <property type="evidence" value="ECO:0007669"/>
    <property type="project" value="UniProtKB-SubCell"/>
</dbReference>
<evidence type="ECO:0000256" key="3">
    <source>
        <dbReference type="ARBA" id="ARBA00022741"/>
    </source>
</evidence>
<feature type="binding site" evidence="5">
    <location>
        <position position="153"/>
    </location>
    <ligand>
        <name>AMP</name>
        <dbReference type="ChEBI" id="CHEBI:456215"/>
    </ligand>
</feature>
<dbReference type="UniPathway" id="UPA00588">
    <property type="reaction ID" value="UER00649"/>
</dbReference>
<dbReference type="SUPFAM" id="SSF52540">
    <property type="entry name" value="P-loop containing nucleoside triphosphate hydrolases"/>
    <property type="match status" value="1"/>
</dbReference>
<evidence type="ECO:0000256" key="2">
    <source>
        <dbReference type="ARBA" id="ARBA00022727"/>
    </source>
</evidence>
<dbReference type="Gene3D" id="3.40.50.300">
    <property type="entry name" value="P-loop containing nucleotide triphosphate hydrolases"/>
    <property type="match status" value="1"/>
</dbReference>
<reference evidence="8 9" key="1">
    <citation type="submission" date="2017-11" db="EMBL/GenBank/DDBJ databases">
        <title>Genomic Encyclopedia of Archaeal and Bacterial Type Strains, Phase II (KMG-II): From Individual Species to Whole Genera.</title>
        <authorList>
            <person name="Goeker M."/>
        </authorList>
    </citation>
    <scope>NUCLEOTIDE SEQUENCE [LARGE SCALE GENOMIC DNA]</scope>
    <source>
        <strain evidence="8 9">DSM 25625</strain>
    </source>
</reference>
<dbReference type="NCBIfam" id="NF001381">
    <property type="entry name" value="PRK00279.1-3"/>
    <property type="match status" value="1"/>
</dbReference>
<keyword evidence="3 5" id="KW-0547">Nucleotide-binding</keyword>
<sequence>MSRATSESGTRLLLIGPPGAGKGTQAARLAELLGVPAVSTGDIFRWNVKNETELGLQAKAFMDAGQYVPDSLTNAIVHDRLQEADAGAGFLLDGYPRTTEQVSELDRLLHSDGTHLDGVVQLVADRDEVVSRLLKRADEQGRSDDTEEVIRHRLALYDEQTAPLIEVYGRRGLLIEIDGLGPVDDVTDRIVAQLVERGILPGDGESAAS</sequence>
<evidence type="ECO:0000256" key="6">
    <source>
        <dbReference type="RuleBase" id="RU003330"/>
    </source>
</evidence>
<dbReference type="NCBIfam" id="NF011104">
    <property type="entry name" value="PRK14531.1"/>
    <property type="match status" value="1"/>
</dbReference>
<gene>
    <name evidence="5" type="primary">adk</name>
    <name evidence="8" type="ORF">CLV54_1610</name>
</gene>
<feature type="binding site" evidence="5">
    <location>
        <begin position="94"/>
        <end position="97"/>
    </location>
    <ligand>
        <name>AMP</name>
        <dbReference type="ChEBI" id="CHEBI:456215"/>
    </ligand>
</feature>
<comment type="caution">
    <text evidence="8">The sequence shown here is derived from an EMBL/GenBank/DDBJ whole genome shotgun (WGS) entry which is preliminary data.</text>
</comment>
<evidence type="ECO:0000256" key="5">
    <source>
        <dbReference type="HAMAP-Rule" id="MF_00235"/>
    </source>
</evidence>
<keyword evidence="2 5" id="KW-0545">Nucleotide biosynthesis</keyword>
<dbReference type="Pfam" id="PF00406">
    <property type="entry name" value="ADK"/>
    <property type="match status" value="1"/>
</dbReference>
<dbReference type="AlphaFoldDB" id="A0A2M9BV42"/>
<keyword evidence="5" id="KW-0963">Cytoplasm</keyword>
<dbReference type="NCBIfam" id="NF011100">
    <property type="entry name" value="PRK14527.1"/>
    <property type="match status" value="1"/>
</dbReference>
<dbReference type="PRINTS" id="PR00094">
    <property type="entry name" value="ADENYLTKNASE"/>
</dbReference>
<proteinExistence type="inferred from homology"/>
<comment type="catalytic activity">
    <reaction evidence="5 7">
        <text>AMP + ATP = 2 ADP</text>
        <dbReference type="Rhea" id="RHEA:12973"/>
        <dbReference type="ChEBI" id="CHEBI:30616"/>
        <dbReference type="ChEBI" id="CHEBI:456215"/>
        <dbReference type="ChEBI" id="CHEBI:456216"/>
        <dbReference type="EC" id="2.7.4.3"/>
    </reaction>
</comment>
<comment type="pathway">
    <text evidence="5">Purine metabolism; AMP biosynthesis via salvage pathway; AMP from ADP: step 1/1.</text>
</comment>
<feature type="binding site" evidence="5">
    <location>
        <position position="136"/>
    </location>
    <ligand>
        <name>ATP</name>
        <dbReference type="ChEBI" id="CHEBI:30616"/>
    </ligand>
</feature>
<dbReference type="RefSeq" id="WP_245861518.1">
    <property type="nucleotide sequence ID" value="NZ_PGFB01000003.1"/>
</dbReference>
<dbReference type="InterPro" id="IPR033690">
    <property type="entry name" value="Adenylat_kinase_CS"/>
</dbReference>
<evidence type="ECO:0000256" key="7">
    <source>
        <dbReference type="RuleBase" id="RU003331"/>
    </source>
</evidence>
<comment type="similarity">
    <text evidence="5 6">Belongs to the adenylate kinase family.</text>
</comment>
<feature type="binding site" evidence="5">
    <location>
        <position position="101"/>
    </location>
    <ligand>
        <name>AMP</name>
        <dbReference type="ChEBI" id="CHEBI:456215"/>
    </ligand>
</feature>